<evidence type="ECO:0000256" key="1">
    <source>
        <dbReference type="SAM" id="Phobius"/>
    </source>
</evidence>
<keyword evidence="1" id="KW-1133">Transmembrane helix</keyword>
<feature type="transmembrane region" description="Helical" evidence="1">
    <location>
        <begin position="618"/>
        <end position="638"/>
    </location>
</feature>
<keyword evidence="1" id="KW-0472">Membrane</keyword>
<dbReference type="HOGENOM" id="CLU_395801_0_0_4"/>
<reference evidence="2 3" key="1">
    <citation type="journal article" date="2015" name="Genome Announc.">
        <title>Complete Genome Sequence of a Novel Bacterium within the Family Rhodocyclaceae That Degrades Polycyclic Aromatic Hydrocarbons.</title>
        <authorList>
            <person name="Singleton D.R."/>
            <person name="Dickey A.N."/>
            <person name="Scholl E.H."/>
            <person name="Wright F.A."/>
            <person name="Aitken M.D."/>
        </authorList>
    </citation>
    <scope>NUCLEOTIDE SEQUENCE [LARGE SCALE GENOMIC DNA]</scope>
    <source>
        <strain evidence="3">PG1-Ca6</strain>
    </source>
</reference>
<keyword evidence="1" id="KW-0812">Transmembrane</keyword>
<evidence type="ECO:0000313" key="3">
    <source>
        <dbReference type="Proteomes" id="UP000061603"/>
    </source>
</evidence>
<feature type="transmembrane region" description="Helical" evidence="1">
    <location>
        <begin position="501"/>
        <end position="517"/>
    </location>
</feature>
<dbReference type="EMBL" id="CP010554">
    <property type="protein sequence ID" value="AJP48785.1"/>
    <property type="molecule type" value="Genomic_DNA"/>
</dbReference>
<feature type="transmembrane region" description="Helical" evidence="1">
    <location>
        <begin position="592"/>
        <end position="611"/>
    </location>
</feature>
<dbReference type="AlphaFoldDB" id="A0A0C5JA13"/>
<protein>
    <submittedName>
        <fullName evidence="2">Uncharacterized protein</fullName>
    </submittedName>
</protein>
<proteinExistence type="predicted"/>
<organism evidence="2 3">
    <name type="scientific">Rugosibacter aromaticivorans</name>
    <dbReference type="NCBI Taxonomy" id="1565605"/>
    <lineage>
        <taxon>Bacteria</taxon>
        <taxon>Pseudomonadati</taxon>
        <taxon>Pseudomonadota</taxon>
        <taxon>Betaproteobacteria</taxon>
        <taxon>Nitrosomonadales</taxon>
        <taxon>Sterolibacteriaceae</taxon>
        <taxon>Rugosibacter</taxon>
    </lineage>
</organism>
<feature type="transmembrane region" description="Helical" evidence="1">
    <location>
        <begin position="449"/>
        <end position="466"/>
    </location>
</feature>
<dbReference type="KEGG" id="rbu:PG1C_10760"/>
<feature type="transmembrane region" description="Helical" evidence="1">
    <location>
        <begin position="418"/>
        <end position="437"/>
    </location>
</feature>
<dbReference type="Proteomes" id="UP000061603">
    <property type="component" value="Chromosome"/>
</dbReference>
<dbReference type="RefSeq" id="WP_202634809.1">
    <property type="nucleotide sequence ID" value="NZ_CP010554.1"/>
</dbReference>
<gene>
    <name evidence="2" type="ORF">PG1C_10760</name>
</gene>
<keyword evidence="3" id="KW-1185">Reference proteome</keyword>
<name>A0A0C5JA13_9PROT</name>
<feature type="transmembrane region" description="Helical" evidence="1">
    <location>
        <begin position="310"/>
        <end position="336"/>
    </location>
</feature>
<feature type="transmembrane region" description="Helical" evidence="1">
    <location>
        <begin position="284"/>
        <end position="303"/>
    </location>
</feature>
<sequence>MRKILNKALLPFELESAKVSIKIIVILAIVTTLGLPLDTAAKASVLGICTFFLFASPIRSERKSYAVATVCFLSFLIIKPYLSPSPVSYGYNLFAPNTTNFPLYKKFLPEQALALFSTEFQKDNPTVDKCTPVSFGRAWGRQMPCFNSLNVDSFPFAVSVVDYSQIHQIDPASIHLDSARKQLMELNFNTNYRWHLHNENINKSPYSFYVMFEINKEMVGGKLCRAGVYWSEQQAIEERLPQLKCESISQDRVGERIWGLQTNELHPLVFDFSPSSQLKWKSTFLGLLGFLTAVIILIFVLAIEKTSLDYLVVGAISIFVVTLTSFDILGGLHLAINHSDSLLYLSWARDISISLAKGDWADALRGGESIYLFMPGMRYFRSIEFLLFGISGLGYPVLMAPLLILTYNIFKLLIPGSLCAKSFTVFSILAATLYVKILRTANDGYPDPLGLLLLIISMLLLLRSIPDSYQSSEPSQRGAKRHLALIGFTCMAASIWMRPNIALVALAVALFWAYRAWRMCSIAIFFETIPLSLVLLMTLHNVYFGHQWVPLTEGATLSDNLRMPPSSYWKAVVELMNFAPDDYATKVISRLASWWLPGRWLYFFVPLYIVITQGKRCIRLWLLGLVTLLLQAPHFFYVTDGRHTMAADFLGLVCVTIAIVKLISESQSGHGVTKMNTRTDYCISSTISRETPIEGR</sequence>
<feature type="transmembrane region" description="Helical" evidence="1">
    <location>
        <begin position="385"/>
        <end position="406"/>
    </location>
</feature>
<feature type="transmembrane region" description="Helical" evidence="1">
    <location>
        <begin position="644"/>
        <end position="664"/>
    </location>
</feature>
<dbReference type="STRING" id="1565605.PG1C_10760"/>
<evidence type="ECO:0000313" key="2">
    <source>
        <dbReference type="EMBL" id="AJP48785.1"/>
    </source>
</evidence>
<accession>A0A0C5JA13</accession>
<feature type="transmembrane region" description="Helical" evidence="1">
    <location>
        <begin position="524"/>
        <end position="544"/>
    </location>
</feature>